<dbReference type="InterPro" id="IPR036390">
    <property type="entry name" value="WH_DNA-bd_sf"/>
</dbReference>
<dbReference type="SUPFAM" id="SSF46785">
    <property type="entry name" value="Winged helix' DNA-binding domain"/>
    <property type="match status" value="1"/>
</dbReference>
<evidence type="ECO:0000256" key="3">
    <source>
        <dbReference type="ARBA" id="ARBA00023163"/>
    </source>
</evidence>
<keyword evidence="3" id="KW-0804">Transcription</keyword>
<sequence>MHDVTTLSPTGCPQAGDPALAERLRALSHPARLAVLRQLAKAEQCLCGEIVRGLPLAQSTVSQHIKILVEAGLVRSESKGQRTCYVLDRVALAALEADVQAMFLALGAAQAACWTDDPADAACS</sequence>
<dbReference type="PRINTS" id="PR00778">
    <property type="entry name" value="HTHARSR"/>
</dbReference>
<dbReference type="EMBL" id="BMCT01000005">
    <property type="protein sequence ID" value="GGF72757.1"/>
    <property type="molecule type" value="Genomic_DNA"/>
</dbReference>
<dbReference type="InterPro" id="IPR051081">
    <property type="entry name" value="HTH_MetalResp_TranReg"/>
</dbReference>
<feature type="domain" description="HTH arsR-type" evidence="4">
    <location>
        <begin position="12"/>
        <end position="107"/>
    </location>
</feature>
<dbReference type="NCBIfam" id="NF033788">
    <property type="entry name" value="HTH_metalloreg"/>
    <property type="match status" value="1"/>
</dbReference>
<gene>
    <name evidence="5" type="ORF">GCM10007301_35740</name>
</gene>
<dbReference type="GO" id="GO:0003677">
    <property type="term" value="F:DNA binding"/>
    <property type="evidence" value="ECO:0007669"/>
    <property type="project" value="UniProtKB-KW"/>
</dbReference>
<evidence type="ECO:0000256" key="2">
    <source>
        <dbReference type="ARBA" id="ARBA00023125"/>
    </source>
</evidence>
<keyword evidence="1" id="KW-0805">Transcription regulation</keyword>
<organism evidence="5 6">
    <name type="scientific">Azorhizobium oxalatiphilum</name>
    <dbReference type="NCBI Taxonomy" id="980631"/>
    <lineage>
        <taxon>Bacteria</taxon>
        <taxon>Pseudomonadati</taxon>
        <taxon>Pseudomonadota</taxon>
        <taxon>Alphaproteobacteria</taxon>
        <taxon>Hyphomicrobiales</taxon>
        <taxon>Xanthobacteraceae</taxon>
        <taxon>Azorhizobium</taxon>
    </lineage>
</organism>
<dbReference type="InterPro" id="IPR011991">
    <property type="entry name" value="ArsR-like_HTH"/>
</dbReference>
<dbReference type="InterPro" id="IPR001845">
    <property type="entry name" value="HTH_ArsR_DNA-bd_dom"/>
</dbReference>
<reference evidence="5" key="2">
    <citation type="submission" date="2020-09" db="EMBL/GenBank/DDBJ databases">
        <authorList>
            <person name="Sun Q."/>
            <person name="Sedlacek I."/>
        </authorList>
    </citation>
    <scope>NUCLEOTIDE SEQUENCE</scope>
    <source>
        <strain evidence="5">CCM 7897</strain>
    </source>
</reference>
<proteinExistence type="predicted"/>
<keyword evidence="6" id="KW-1185">Reference proteome</keyword>
<reference evidence="5" key="1">
    <citation type="journal article" date="2014" name="Int. J. Syst. Evol. Microbiol.">
        <title>Complete genome sequence of Corynebacterium casei LMG S-19264T (=DSM 44701T), isolated from a smear-ripened cheese.</title>
        <authorList>
            <consortium name="US DOE Joint Genome Institute (JGI-PGF)"/>
            <person name="Walter F."/>
            <person name="Albersmeier A."/>
            <person name="Kalinowski J."/>
            <person name="Ruckert C."/>
        </authorList>
    </citation>
    <scope>NUCLEOTIDE SEQUENCE</scope>
    <source>
        <strain evidence="5">CCM 7897</strain>
    </source>
</reference>
<dbReference type="Pfam" id="PF12840">
    <property type="entry name" value="HTH_20"/>
    <property type="match status" value="1"/>
</dbReference>
<evidence type="ECO:0000313" key="5">
    <source>
        <dbReference type="EMBL" id="GGF72757.1"/>
    </source>
</evidence>
<evidence type="ECO:0000256" key="1">
    <source>
        <dbReference type="ARBA" id="ARBA00023015"/>
    </source>
</evidence>
<dbReference type="InterPro" id="IPR036388">
    <property type="entry name" value="WH-like_DNA-bd_sf"/>
</dbReference>
<name>A0A917C8D9_9HYPH</name>
<comment type="caution">
    <text evidence="5">The sequence shown here is derived from an EMBL/GenBank/DDBJ whole genome shotgun (WGS) entry which is preliminary data.</text>
</comment>
<keyword evidence="2" id="KW-0238">DNA-binding</keyword>
<dbReference type="PANTHER" id="PTHR33154:SF15">
    <property type="entry name" value="REGULATORY PROTEIN ARSR"/>
    <property type="match status" value="1"/>
</dbReference>
<dbReference type="SMART" id="SM00418">
    <property type="entry name" value="HTH_ARSR"/>
    <property type="match status" value="1"/>
</dbReference>
<dbReference type="Proteomes" id="UP000606044">
    <property type="component" value="Unassembled WGS sequence"/>
</dbReference>
<protein>
    <submittedName>
        <fullName evidence="5">Transcriptional regulator</fullName>
    </submittedName>
</protein>
<dbReference type="PANTHER" id="PTHR33154">
    <property type="entry name" value="TRANSCRIPTIONAL REGULATOR, ARSR FAMILY"/>
    <property type="match status" value="1"/>
</dbReference>
<dbReference type="Gene3D" id="1.10.10.10">
    <property type="entry name" value="Winged helix-like DNA-binding domain superfamily/Winged helix DNA-binding domain"/>
    <property type="match status" value="1"/>
</dbReference>
<accession>A0A917C8D9</accession>
<dbReference type="RefSeq" id="WP_188581032.1">
    <property type="nucleotide sequence ID" value="NZ_BMCT01000005.1"/>
</dbReference>
<dbReference type="GO" id="GO:0003700">
    <property type="term" value="F:DNA-binding transcription factor activity"/>
    <property type="evidence" value="ECO:0007669"/>
    <property type="project" value="InterPro"/>
</dbReference>
<evidence type="ECO:0000259" key="4">
    <source>
        <dbReference type="PROSITE" id="PS50987"/>
    </source>
</evidence>
<dbReference type="PROSITE" id="PS50987">
    <property type="entry name" value="HTH_ARSR_2"/>
    <property type="match status" value="1"/>
</dbReference>
<dbReference type="AlphaFoldDB" id="A0A917C8D9"/>
<evidence type="ECO:0000313" key="6">
    <source>
        <dbReference type="Proteomes" id="UP000606044"/>
    </source>
</evidence>
<dbReference type="CDD" id="cd00090">
    <property type="entry name" value="HTH_ARSR"/>
    <property type="match status" value="1"/>
</dbReference>